<proteinExistence type="predicted"/>
<feature type="signal peptide" evidence="1">
    <location>
        <begin position="1"/>
        <end position="19"/>
    </location>
</feature>
<protein>
    <submittedName>
        <fullName evidence="2">Copper resistance protein B</fullName>
    </submittedName>
</protein>
<evidence type="ECO:0000256" key="1">
    <source>
        <dbReference type="SAM" id="SignalP"/>
    </source>
</evidence>
<evidence type="ECO:0000313" key="3">
    <source>
        <dbReference type="Proteomes" id="UP000615326"/>
    </source>
</evidence>
<keyword evidence="1" id="KW-0732">Signal</keyword>
<keyword evidence="3" id="KW-1185">Reference proteome</keyword>
<dbReference type="InterPro" id="IPR007939">
    <property type="entry name" value="Cu-R_B_prcur"/>
</dbReference>
<organism evidence="2 3">
    <name type="scientific">Acetobacter fallax</name>
    <dbReference type="NCBI Taxonomy" id="1737473"/>
    <lineage>
        <taxon>Bacteria</taxon>
        <taxon>Pseudomonadati</taxon>
        <taxon>Pseudomonadota</taxon>
        <taxon>Alphaproteobacteria</taxon>
        <taxon>Acetobacterales</taxon>
        <taxon>Acetobacteraceae</taxon>
        <taxon>Acetobacter</taxon>
    </lineage>
</organism>
<dbReference type="Pfam" id="PF05275">
    <property type="entry name" value="CopB"/>
    <property type="match status" value="1"/>
</dbReference>
<dbReference type="EMBL" id="WOSW01000033">
    <property type="protein sequence ID" value="NHO33620.1"/>
    <property type="molecule type" value="Genomic_DNA"/>
</dbReference>
<reference evidence="2 3" key="1">
    <citation type="journal article" date="2020" name="Int. J. Syst. Evol. Microbiol.">
        <title>Novel acetic acid bacteria from cider fermentations: Acetobacter conturbans sp. nov. and Acetobacter fallax sp. nov.</title>
        <authorList>
            <person name="Sombolestani A.S."/>
            <person name="Cleenwerck I."/>
            <person name="Cnockaert M."/>
            <person name="Borremans W."/>
            <person name="Wieme A.D."/>
            <person name="De Vuyst L."/>
            <person name="Vandamme P."/>
        </authorList>
    </citation>
    <scope>NUCLEOTIDE SEQUENCE [LARGE SCALE GENOMIC DNA]</scope>
    <source>
        <strain evidence="2 3">LMG 1637</strain>
    </source>
</reference>
<dbReference type="Proteomes" id="UP000615326">
    <property type="component" value="Unassembled WGS sequence"/>
</dbReference>
<feature type="chain" id="PRO_5045617709" evidence="1">
    <location>
        <begin position="20"/>
        <end position="286"/>
    </location>
</feature>
<dbReference type="SUPFAM" id="SSF103515">
    <property type="entry name" value="Autotransporter"/>
    <property type="match status" value="1"/>
</dbReference>
<sequence>MRRGLVAAFAVLAASPAIAHDMEMMPGMVMGATKKPVARGRVTPAPAVSVKVVPSSSSAPMRPAPVVYVAGIQPVMDHMLYAHALLDEFEARYNGRGGEFRYDGQGWYGTDYDKLWIKSEGTVSRTGRFGDGDHEILYDRAISRYFDVQTGVRLDIDNGPARAWGAAGIQGLALWFFDLEATAYFSDRGAAARLQGSYDILLTNRLILQPQAELNFYSTADRARGVGRGFSDIDTGLRLRYEWFRKLAPYVGITYSGRFGQAAEIARRRGSVVGDVTFAFGLRSWF</sequence>
<gene>
    <name evidence="2" type="ORF">GOB84_13855</name>
</gene>
<comment type="caution">
    <text evidence="2">The sequence shown here is derived from an EMBL/GenBank/DDBJ whole genome shotgun (WGS) entry which is preliminary data.</text>
</comment>
<accession>A0ABX0KCA5</accession>
<name>A0ABX0KCA5_9PROT</name>
<dbReference type="RefSeq" id="WP_173578126.1">
    <property type="nucleotide sequence ID" value="NZ_WOSW01000033.1"/>
</dbReference>
<evidence type="ECO:0000313" key="2">
    <source>
        <dbReference type="EMBL" id="NHO33620.1"/>
    </source>
</evidence>
<dbReference type="InterPro" id="IPR036709">
    <property type="entry name" value="Autotransporte_beta_dom_sf"/>
</dbReference>